<keyword evidence="2 4" id="KW-0012">Acyltransferase</keyword>
<protein>
    <submittedName>
        <fullName evidence="4">1-acyl-sn-glycerol-3-phosphate acyltransferase</fullName>
    </submittedName>
</protein>
<sequence>MSSDSPLQISRWLLTALGTRMFLYHENLVPRNSAVLVVSNHRSFMDAPILMAAVNRPIRFACHHYMDQVPVMREIVKLLGCFPLDSLEHRQQSFFRQASQLLQSPQMIGVFPEGGEPMVQATHPQKTGEFHRGFAHLALRAPIQNLAVLPVAIASCEESNGAGVPLKLLSLIDPSEPLFDQNGWHPLVIYHRVNVFIGRPHWVKTSERQHYRGKDAKTVVADLTNYCHAEIDQLLAQGCY</sequence>
<evidence type="ECO:0000313" key="5">
    <source>
        <dbReference type="Proteomes" id="UP001464891"/>
    </source>
</evidence>
<dbReference type="RefSeq" id="WP_190438315.1">
    <property type="nucleotide sequence ID" value="NZ_JAMPKM010000004.1"/>
</dbReference>
<dbReference type="Pfam" id="PF01553">
    <property type="entry name" value="Acyltransferase"/>
    <property type="match status" value="1"/>
</dbReference>
<evidence type="ECO:0000259" key="3">
    <source>
        <dbReference type="SMART" id="SM00563"/>
    </source>
</evidence>
<reference evidence="4 5" key="1">
    <citation type="submission" date="2022-04" db="EMBL/GenBank/DDBJ databases">
        <title>Positive selection, recombination, and allopatry shape intraspecific diversity of widespread and dominant cyanobacteria.</title>
        <authorList>
            <person name="Wei J."/>
            <person name="Shu W."/>
            <person name="Hu C."/>
        </authorList>
    </citation>
    <scope>NUCLEOTIDE SEQUENCE [LARGE SCALE GENOMIC DNA]</scope>
    <source>
        <strain evidence="4 5">GB2-A4</strain>
    </source>
</reference>
<dbReference type="CDD" id="cd07989">
    <property type="entry name" value="LPLAT_AGPAT-like"/>
    <property type="match status" value="1"/>
</dbReference>
<evidence type="ECO:0000256" key="2">
    <source>
        <dbReference type="ARBA" id="ARBA00023315"/>
    </source>
</evidence>
<dbReference type="EMBL" id="JAMPKM010000004">
    <property type="protein sequence ID" value="MEP0817348.1"/>
    <property type="molecule type" value="Genomic_DNA"/>
</dbReference>
<name>A0ABV0J6E9_9CYAN</name>
<comment type="caution">
    <text evidence="4">The sequence shown here is derived from an EMBL/GenBank/DDBJ whole genome shotgun (WGS) entry which is preliminary data.</text>
</comment>
<accession>A0ABV0J6E9</accession>
<dbReference type="Proteomes" id="UP001464891">
    <property type="component" value="Unassembled WGS sequence"/>
</dbReference>
<gene>
    <name evidence="4" type="ORF">NC998_09585</name>
</gene>
<evidence type="ECO:0000313" key="4">
    <source>
        <dbReference type="EMBL" id="MEP0817348.1"/>
    </source>
</evidence>
<feature type="domain" description="Phospholipid/glycerol acyltransferase" evidence="3">
    <location>
        <begin position="35"/>
        <end position="156"/>
    </location>
</feature>
<dbReference type="SUPFAM" id="SSF69593">
    <property type="entry name" value="Glycerol-3-phosphate (1)-acyltransferase"/>
    <property type="match status" value="1"/>
</dbReference>
<dbReference type="PANTHER" id="PTHR10434:SF66">
    <property type="entry name" value="PHOSPHOLIPID_GLYCEROL ACYLTRANSFERASE DOMAIN-CONTAINING PROTEIN"/>
    <property type="match status" value="1"/>
</dbReference>
<evidence type="ECO:0000256" key="1">
    <source>
        <dbReference type="ARBA" id="ARBA00022679"/>
    </source>
</evidence>
<organism evidence="4 5">
    <name type="scientific">Trichocoleus desertorum GB2-A4</name>
    <dbReference type="NCBI Taxonomy" id="2933944"/>
    <lineage>
        <taxon>Bacteria</taxon>
        <taxon>Bacillati</taxon>
        <taxon>Cyanobacteriota</taxon>
        <taxon>Cyanophyceae</taxon>
        <taxon>Leptolyngbyales</taxon>
        <taxon>Trichocoleusaceae</taxon>
        <taxon>Trichocoleus</taxon>
    </lineage>
</organism>
<keyword evidence="1" id="KW-0808">Transferase</keyword>
<dbReference type="SMART" id="SM00563">
    <property type="entry name" value="PlsC"/>
    <property type="match status" value="1"/>
</dbReference>
<dbReference type="InterPro" id="IPR002123">
    <property type="entry name" value="Plipid/glycerol_acylTrfase"/>
</dbReference>
<dbReference type="PANTHER" id="PTHR10434">
    <property type="entry name" value="1-ACYL-SN-GLYCEROL-3-PHOSPHATE ACYLTRANSFERASE"/>
    <property type="match status" value="1"/>
</dbReference>
<dbReference type="GO" id="GO:0016746">
    <property type="term" value="F:acyltransferase activity"/>
    <property type="evidence" value="ECO:0007669"/>
    <property type="project" value="UniProtKB-KW"/>
</dbReference>
<keyword evidence="5" id="KW-1185">Reference proteome</keyword>
<proteinExistence type="predicted"/>